<name>A0A397GZL4_ASPTH</name>
<dbReference type="GeneID" id="38128538"/>
<protein>
    <submittedName>
        <fullName evidence="1">Uncharacterized protein</fullName>
    </submittedName>
</protein>
<sequence length="75" mass="8389">MGEQGDQRMGGLEGIHPDEEWADELEAMIDQSLRDGVENVNIQRGASIVIAKLNSEELLKDAIALEPIYYPYTLE</sequence>
<gene>
    <name evidence="1" type="ORF">CDV56_106564</name>
</gene>
<dbReference type="Proteomes" id="UP000215305">
    <property type="component" value="Unassembled WGS sequence"/>
</dbReference>
<organism evidence="1 2">
    <name type="scientific">Aspergillus thermomutatus</name>
    <name type="common">Neosartorya pseudofischeri</name>
    <dbReference type="NCBI Taxonomy" id="41047"/>
    <lineage>
        <taxon>Eukaryota</taxon>
        <taxon>Fungi</taxon>
        <taxon>Dikarya</taxon>
        <taxon>Ascomycota</taxon>
        <taxon>Pezizomycotina</taxon>
        <taxon>Eurotiomycetes</taxon>
        <taxon>Eurotiomycetidae</taxon>
        <taxon>Eurotiales</taxon>
        <taxon>Aspergillaceae</taxon>
        <taxon>Aspergillus</taxon>
        <taxon>Aspergillus subgen. Fumigati</taxon>
    </lineage>
</organism>
<keyword evidence="2" id="KW-1185">Reference proteome</keyword>
<proteinExistence type="predicted"/>
<dbReference type="VEuPathDB" id="FungiDB:CDV56_106564"/>
<comment type="caution">
    <text evidence="1">The sequence shown here is derived from an EMBL/GenBank/DDBJ whole genome shotgun (WGS) entry which is preliminary data.</text>
</comment>
<dbReference type="EMBL" id="NKHU02000106">
    <property type="protein sequence ID" value="RHZ54856.1"/>
    <property type="molecule type" value="Genomic_DNA"/>
</dbReference>
<accession>A0A397GZL4</accession>
<dbReference type="RefSeq" id="XP_026614122.1">
    <property type="nucleotide sequence ID" value="XM_026760183.1"/>
</dbReference>
<reference evidence="1" key="1">
    <citation type="submission" date="2018-08" db="EMBL/GenBank/DDBJ databases">
        <title>Draft genome sequence of azole-resistant Aspergillus thermomutatus (Neosartorya pseudofischeri) strain HMR AF 39, isolated from a human nasal aspirate.</title>
        <authorList>
            <person name="Parent-Michaud M."/>
            <person name="Dufresne P.J."/>
            <person name="Fournier E."/>
            <person name="Martineau C."/>
            <person name="Moreira S."/>
            <person name="Perkins V."/>
            <person name="De Repentigny L."/>
            <person name="Dufresne S.F."/>
        </authorList>
    </citation>
    <scope>NUCLEOTIDE SEQUENCE [LARGE SCALE GENOMIC DNA]</scope>
    <source>
        <strain evidence="1">HMR AF 39</strain>
    </source>
</reference>
<dbReference type="AlphaFoldDB" id="A0A397GZL4"/>
<evidence type="ECO:0000313" key="2">
    <source>
        <dbReference type="Proteomes" id="UP000215305"/>
    </source>
</evidence>
<evidence type="ECO:0000313" key="1">
    <source>
        <dbReference type="EMBL" id="RHZ54856.1"/>
    </source>
</evidence>